<sequence length="230" mass="25022">MNWLSSVASGVCPGNGIGVCLVIDTESISRSASRFRSFSSSVAISASSSQATMKFAAVLLPLISAVVALPTGEITDMEVRATTAVVDEILFSITLPAFTTRRNAKNPADVDWSSDGCTSSPDNPLGFKYEPACNRHDFGYQNYRLQSRFTKAAKAKIDSNFLSDLKYQCKSETFTSLCNALAEVYYAAVRAFGGDDATKRSEDLIAIYEEKLAIWNQMYEEAKKNGEVPA</sequence>
<keyword evidence="2" id="KW-1185">Reference proteome</keyword>
<protein>
    <recommendedName>
        <fullName evidence="3">Secretory phospholipase A2</fullName>
    </recommendedName>
</protein>
<comment type="caution">
    <text evidence="1">The sequence shown here is derived from an EMBL/GenBank/DDBJ whole genome shotgun (WGS) entry which is preliminary data.</text>
</comment>
<dbReference type="InterPro" id="IPR036444">
    <property type="entry name" value="PLipase_A2_dom_sf"/>
</dbReference>
<dbReference type="Proteomes" id="UP001160390">
    <property type="component" value="Unassembled WGS sequence"/>
</dbReference>
<dbReference type="EMBL" id="CABFNP030001284">
    <property type="protein sequence ID" value="CAI6096857.1"/>
    <property type="molecule type" value="Genomic_DNA"/>
</dbReference>
<dbReference type="AlphaFoldDB" id="A0AA35Q8Z1"/>
<accession>A0AA35Q8Z1</accession>
<reference evidence="1" key="1">
    <citation type="submission" date="2023-01" db="EMBL/GenBank/DDBJ databases">
        <authorList>
            <person name="Piombo E."/>
        </authorList>
    </citation>
    <scope>NUCLEOTIDE SEQUENCE</scope>
</reference>
<dbReference type="Gene3D" id="1.20.90.10">
    <property type="entry name" value="Phospholipase A2 domain"/>
    <property type="match status" value="1"/>
</dbReference>
<gene>
    <name evidence="1" type="ORF">CCHLO57077_00003364</name>
</gene>
<name>A0AA35Q8Z1_9HYPO</name>
<dbReference type="SUPFAM" id="SSF48619">
    <property type="entry name" value="Phospholipase A2, PLA2"/>
    <property type="match status" value="1"/>
</dbReference>
<evidence type="ECO:0008006" key="3">
    <source>
        <dbReference type="Google" id="ProtNLM"/>
    </source>
</evidence>
<dbReference type="InterPro" id="IPR015141">
    <property type="entry name" value="PLipase_A2_prok/fun"/>
</dbReference>
<organism evidence="1 2">
    <name type="scientific">Clonostachys chloroleuca</name>
    <dbReference type="NCBI Taxonomy" id="1926264"/>
    <lineage>
        <taxon>Eukaryota</taxon>
        <taxon>Fungi</taxon>
        <taxon>Dikarya</taxon>
        <taxon>Ascomycota</taxon>
        <taxon>Pezizomycotina</taxon>
        <taxon>Sordariomycetes</taxon>
        <taxon>Hypocreomycetidae</taxon>
        <taxon>Hypocreales</taxon>
        <taxon>Bionectriaceae</taxon>
        <taxon>Clonostachys</taxon>
    </lineage>
</organism>
<dbReference type="PANTHER" id="PTHR40787:SF3">
    <property type="entry name" value="PROTEIN TRANSPORT PROTEIN SEC39"/>
    <property type="match status" value="1"/>
</dbReference>
<dbReference type="GO" id="GO:0050482">
    <property type="term" value="P:arachidonate secretion"/>
    <property type="evidence" value="ECO:0007669"/>
    <property type="project" value="InterPro"/>
</dbReference>
<dbReference type="GO" id="GO:0004623">
    <property type="term" value="F:phospholipase A2 activity"/>
    <property type="evidence" value="ECO:0007669"/>
    <property type="project" value="InterPro"/>
</dbReference>
<dbReference type="GO" id="GO:0006644">
    <property type="term" value="P:phospholipid metabolic process"/>
    <property type="evidence" value="ECO:0007669"/>
    <property type="project" value="InterPro"/>
</dbReference>
<dbReference type="PANTHER" id="PTHR40787">
    <property type="entry name" value="SECRETED PROTEIN"/>
    <property type="match status" value="1"/>
</dbReference>
<evidence type="ECO:0000313" key="1">
    <source>
        <dbReference type="EMBL" id="CAI6096857.1"/>
    </source>
</evidence>
<dbReference type="Pfam" id="PF09056">
    <property type="entry name" value="Phospholip_A2_3"/>
    <property type="match status" value="1"/>
</dbReference>
<proteinExistence type="predicted"/>
<evidence type="ECO:0000313" key="2">
    <source>
        <dbReference type="Proteomes" id="UP001160390"/>
    </source>
</evidence>